<gene>
    <name evidence="1" type="ORF">SAMN05421679_10687</name>
</gene>
<dbReference type="EMBL" id="FXUO01000006">
    <property type="protein sequence ID" value="SMP94684.1"/>
    <property type="molecule type" value="Genomic_DNA"/>
</dbReference>
<dbReference type="RefSeq" id="WP_283417272.1">
    <property type="nucleotide sequence ID" value="NZ_FXUO01000006.1"/>
</dbReference>
<sequence>MQKYIVVIYNGQIISVMEKTETTLSIGESDFLTGTKSDLILMTAAIGIEDTSMLDEYN</sequence>
<comment type="caution">
    <text evidence="1">The sequence shown here is derived from an EMBL/GenBank/DDBJ whole genome shotgun (WGS) entry which is preliminary data.</text>
</comment>
<protein>
    <submittedName>
        <fullName evidence="1">Uncharacterized protein</fullName>
    </submittedName>
</protein>
<evidence type="ECO:0000313" key="2">
    <source>
        <dbReference type="Proteomes" id="UP001158050"/>
    </source>
</evidence>
<accession>A0ABY1R4Q7</accession>
<dbReference type="Proteomes" id="UP001158050">
    <property type="component" value="Unassembled WGS sequence"/>
</dbReference>
<name>A0ABY1R4Q7_9FLAO</name>
<organism evidence="1 2">
    <name type="scientific">Epilithonimonas pallida</name>
    <dbReference type="NCBI Taxonomy" id="373671"/>
    <lineage>
        <taxon>Bacteria</taxon>
        <taxon>Pseudomonadati</taxon>
        <taxon>Bacteroidota</taxon>
        <taxon>Flavobacteriia</taxon>
        <taxon>Flavobacteriales</taxon>
        <taxon>Weeksellaceae</taxon>
        <taxon>Chryseobacterium group</taxon>
        <taxon>Epilithonimonas</taxon>
    </lineage>
</organism>
<proteinExistence type="predicted"/>
<keyword evidence="2" id="KW-1185">Reference proteome</keyword>
<reference evidence="1 2" key="1">
    <citation type="submission" date="2017-05" db="EMBL/GenBank/DDBJ databases">
        <authorList>
            <person name="Varghese N."/>
            <person name="Submissions S."/>
        </authorList>
    </citation>
    <scope>NUCLEOTIDE SEQUENCE [LARGE SCALE GENOMIC DNA]</scope>
    <source>
        <strain evidence="1 2">DSM 18015</strain>
    </source>
</reference>
<evidence type="ECO:0000313" key="1">
    <source>
        <dbReference type="EMBL" id="SMP94684.1"/>
    </source>
</evidence>